<organism evidence="4 5">
    <name type="scientific">Peronospora belbahrii</name>
    <dbReference type="NCBI Taxonomy" id="622444"/>
    <lineage>
        <taxon>Eukaryota</taxon>
        <taxon>Sar</taxon>
        <taxon>Stramenopiles</taxon>
        <taxon>Oomycota</taxon>
        <taxon>Peronosporomycetes</taxon>
        <taxon>Peronosporales</taxon>
        <taxon>Peronosporaceae</taxon>
        <taxon>Peronospora</taxon>
    </lineage>
</organism>
<feature type="signal peptide" evidence="3">
    <location>
        <begin position="1"/>
        <end position="20"/>
    </location>
</feature>
<evidence type="ECO:0000256" key="3">
    <source>
        <dbReference type="SAM" id="SignalP"/>
    </source>
</evidence>
<dbReference type="Proteomes" id="UP001158986">
    <property type="component" value="Unassembled WGS sequence"/>
</dbReference>
<feature type="region of interest" description="Disordered" evidence="1">
    <location>
        <begin position="252"/>
        <end position="273"/>
    </location>
</feature>
<dbReference type="EMBL" id="CAKLCB010000253">
    <property type="protein sequence ID" value="CAH0517791.1"/>
    <property type="molecule type" value="Genomic_DNA"/>
</dbReference>
<keyword evidence="2" id="KW-0812">Transmembrane</keyword>
<evidence type="ECO:0000313" key="5">
    <source>
        <dbReference type="Proteomes" id="UP001158986"/>
    </source>
</evidence>
<feature type="transmembrane region" description="Helical" evidence="2">
    <location>
        <begin position="280"/>
        <end position="302"/>
    </location>
</feature>
<keyword evidence="2" id="KW-0472">Membrane</keyword>
<comment type="caution">
    <text evidence="4">The sequence shown here is derived from an EMBL/GenBank/DDBJ whole genome shotgun (WGS) entry which is preliminary data.</text>
</comment>
<feature type="compositionally biased region" description="Polar residues" evidence="1">
    <location>
        <begin position="252"/>
        <end position="264"/>
    </location>
</feature>
<reference evidence="4 5" key="1">
    <citation type="submission" date="2021-11" db="EMBL/GenBank/DDBJ databases">
        <authorList>
            <person name="Islam A."/>
            <person name="Islam S."/>
            <person name="Flora M.S."/>
            <person name="Rahman M."/>
            <person name="Ziaur R.M."/>
            <person name="Epstein J.H."/>
            <person name="Hassan M."/>
            <person name="Klassen M."/>
            <person name="Woodard K."/>
            <person name="Webb A."/>
            <person name="Webby R.J."/>
            <person name="El Zowalaty M.E."/>
        </authorList>
    </citation>
    <scope>NUCLEOTIDE SEQUENCE [LARGE SCALE GENOMIC DNA]</scope>
    <source>
        <strain evidence="4">Pbs1</strain>
    </source>
</reference>
<keyword evidence="2" id="KW-1133">Transmembrane helix</keyword>
<keyword evidence="5" id="KW-1185">Reference proteome</keyword>
<evidence type="ECO:0000256" key="1">
    <source>
        <dbReference type="SAM" id="MobiDB-lite"/>
    </source>
</evidence>
<evidence type="ECO:0000256" key="2">
    <source>
        <dbReference type="SAM" id="Phobius"/>
    </source>
</evidence>
<proteinExistence type="predicted"/>
<feature type="chain" id="PRO_5047479974" evidence="3">
    <location>
        <begin position="21"/>
        <end position="336"/>
    </location>
</feature>
<accession>A0ABN8CZR8</accession>
<gene>
    <name evidence="4" type="ORF">PBS001_LOCUS4377</name>
</gene>
<protein>
    <submittedName>
        <fullName evidence="4">Uncharacterized protein</fullName>
    </submittedName>
</protein>
<keyword evidence="3" id="KW-0732">Signal</keyword>
<name>A0ABN8CZR8_9STRA</name>
<evidence type="ECO:0000313" key="4">
    <source>
        <dbReference type="EMBL" id="CAH0517791.1"/>
    </source>
</evidence>
<sequence>MNSAYCVLLALAAVIRNTIATSQYYGASHRINIATVVSVSDTQDETYTMSAIDGGESVDRLDLILVANELISRTWFNNGTGFAIAADRKVLYQTASWSLIEDGSEKDNLLSSWAQFQSVDSTVTFKSICAMVVEWNSSWKEDKAVMSAVEVLERMTDKCGGSDTAAVAFTSVVSRTVSRYLEGKIAVNNAVAPYKMHDVHCSQFPAVSDRLFVRVANGMCPRDDSAKWLSAANRSEALFSSLFRGEACVSNKGVQNSQTPSASIDTKKKNGSDSNWQPDLYVVIPIGFCVFVIGFAGLVYLLRWSKNSVTTGTHISKEEEKDIPPSFSHVLALPRV</sequence>